<feature type="region of interest" description="Disordered" evidence="1">
    <location>
        <begin position="287"/>
        <end position="313"/>
    </location>
</feature>
<dbReference type="Pfam" id="PF02129">
    <property type="entry name" value="Peptidase_S15"/>
    <property type="match status" value="1"/>
</dbReference>
<dbReference type="InterPro" id="IPR029058">
    <property type="entry name" value="AB_hydrolase_fold"/>
</dbReference>
<sequence>MIMIDVPVGGLVADVFLPDEAPAPAVVVRTPYGTAGLWPEAAALMGAGLAVVTQDLRGRYRSTGEFEAGADELADGHTLLDWVVAQPWSDGTTYLYGTAYESYAAWCAVDHPSVRGVASRQPWPPLGMAVDEELWWRTEIGGGRHLRPGLYELALDAPEWPVPLGAWPPTPSSWKPQARRVLSRVRAAKLPTLHLGSWYCGSAATTLRQASLARQATVVMGGWASPLTHRLRPECAIDVPVAPDPADVALSWLAAIASGGEPSEALNDDAWGTSASGHRCLVLGANRWEPRNPRPSTRSPLRTLPMAGEPGSIKHDPADPYPSLAHSADLSVIGPRADVVRLSLTGGVAWHGVARVRCHVEADGNAELVATLVHETAAGVRTRLSDGTAPVTPGCGVAEIRCAPVAVDLPPGHVLHLELTVGRYPRYTPPSTPVTVTLSAVEPLVPGSRR</sequence>
<proteinExistence type="predicted"/>
<protein>
    <submittedName>
        <fullName evidence="3">X-Pro dipeptidyl-peptidase</fullName>
    </submittedName>
</protein>
<reference evidence="3" key="1">
    <citation type="submission" date="2021-01" db="EMBL/GenBank/DDBJ databases">
        <title>Whole genome shotgun sequence of Acrocarpospora phusangensis NBRC 108782.</title>
        <authorList>
            <person name="Komaki H."/>
            <person name="Tamura T."/>
        </authorList>
    </citation>
    <scope>NUCLEOTIDE SEQUENCE</scope>
    <source>
        <strain evidence="3">NBRC 108782</strain>
    </source>
</reference>
<feature type="domain" description="Xaa-Pro dipeptidyl-peptidase-like" evidence="2">
    <location>
        <begin position="11"/>
        <end position="118"/>
    </location>
</feature>
<dbReference type="Gene3D" id="3.40.50.1820">
    <property type="entry name" value="alpha/beta hydrolase"/>
    <property type="match status" value="1"/>
</dbReference>
<dbReference type="EMBL" id="BOOA01000011">
    <property type="protein sequence ID" value="GIH23618.1"/>
    <property type="molecule type" value="Genomic_DNA"/>
</dbReference>
<name>A0A919Q7W9_9ACTN</name>
<dbReference type="NCBIfam" id="TIGR00976">
    <property type="entry name" value="CocE_NonD"/>
    <property type="match status" value="1"/>
</dbReference>
<gene>
    <name evidence="3" type="ORF">Aph01nite_19280</name>
</gene>
<dbReference type="InterPro" id="IPR000383">
    <property type="entry name" value="Xaa-Pro-like_dom"/>
</dbReference>
<organism evidence="3 4">
    <name type="scientific">Acrocarpospora phusangensis</name>
    <dbReference type="NCBI Taxonomy" id="1070424"/>
    <lineage>
        <taxon>Bacteria</taxon>
        <taxon>Bacillati</taxon>
        <taxon>Actinomycetota</taxon>
        <taxon>Actinomycetes</taxon>
        <taxon>Streptosporangiales</taxon>
        <taxon>Streptosporangiaceae</taxon>
        <taxon>Acrocarpospora</taxon>
    </lineage>
</organism>
<dbReference type="SUPFAM" id="SSF49785">
    <property type="entry name" value="Galactose-binding domain-like"/>
    <property type="match status" value="1"/>
</dbReference>
<dbReference type="SUPFAM" id="SSF53474">
    <property type="entry name" value="alpha/beta-Hydrolases"/>
    <property type="match status" value="1"/>
</dbReference>
<accession>A0A919Q7W9</accession>
<evidence type="ECO:0000256" key="1">
    <source>
        <dbReference type="SAM" id="MobiDB-lite"/>
    </source>
</evidence>
<dbReference type="GO" id="GO:0016787">
    <property type="term" value="F:hydrolase activity"/>
    <property type="evidence" value="ECO:0007669"/>
    <property type="project" value="InterPro"/>
</dbReference>
<evidence type="ECO:0000259" key="2">
    <source>
        <dbReference type="Pfam" id="PF02129"/>
    </source>
</evidence>
<evidence type="ECO:0000313" key="3">
    <source>
        <dbReference type="EMBL" id="GIH23618.1"/>
    </source>
</evidence>
<dbReference type="AlphaFoldDB" id="A0A919Q7W9"/>
<dbReference type="Proteomes" id="UP000640052">
    <property type="component" value="Unassembled WGS sequence"/>
</dbReference>
<dbReference type="InterPro" id="IPR008979">
    <property type="entry name" value="Galactose-bd-like_sf"/>
</dbReference>
<comment type="caution">
    <text evidence="3">The sequence shown here is derived from an EMBL/GenBank/DDBJ whole genome shotgun (WGS) entry which is preliminary data.</text>
</comment>
<evidence type="ECO:0000313" key="4">
    <source>
        <dbReference type="Proteomes" id="UP000640052"/>
    </source>
</evidence>
<dbReference type="InterPro" id="IPR005674">
    <property type="entry name" value="CocE/Ser_esterase"/>
</dbReference>
<keyword evidence="4" id="KW-1185">Reference proteome</keyword>